<dbReference type="Pfam" id="PF11154">
    <property type="entry name" value="DUF2934"/>
    <property type="match status" value="1"/>
</dbReference>
<evidence type="ECO:0000313" key="4">
    <source>
        <dbReference type="EMBL" id="MBF2712963.1"/>
    </source>
</evidence>
<dbReference type="Pfam" id="PF08240">
    <property type="entry name" value="ADH_N"/>
    <property type="match status" value="1"/>
</dbReference>
<dbReference type="CDD" id="cd05289">
    <property type="entry name" value="MDR_like_2"/>
    <property type="match status" value="1"/>
</dbReference>
<accession>A0A368NJB1</accession>
<dbReference type="EMBL" id="JACXXJ020000003">
    <property type="protein sequence ID" value="MBF2712963.1"/>
    <property type="molecule type" value="Genomic_DNA"/>
</dbReference>
<name>A0A368NJB1_AGRVI</name>
<proteinExistence type="predicted"/>
<reference evidence="5 6" key="2">
    <citation type="submission" date="2019-11" db="EMBL/GenBank/DDBJ databases">
        <title>Whole-genome sequencing of Allorhizobium vitis.</title>
        <authorList>
            <person name="Gan H.M."/>
            <person name="Savka M.A."/>
        </authorList>
    </citation>
    <scope>NUCLEOTIDE SEQUENCE [LARGE SCALE GENOMIC DNA]</scope>
    <source>
        <strain evidence="5 6">AB4</strain>
    </source>
</reference>
<dbReference type="Gene3D" id="3.90.180.10">
    <property type="entry name" value="Medium-chain alcohol dehydrogenases, catalytic domain"/>
    <property type="match status" value="1"/>
</dbReference>
<dbReference type="EMBL" id="MBEV02000020">
    <property type="protein sequence ID" value="MUP07857.1"/>
    <property type="molecule type" value="Genomic_DNA"/>
</dbReference>
<evidence type="ECO:0000313" key="6">
    <source>
        <dbReference type="Proteomes" id="UP000175993"/>
    </source>
</evidence>
<dbReference type="Proteomes" id="UP000655037">
    <property type="component" value="Unassembled WGS sequence"/>
</dbReference>
<dbReference type="Pfam" id="PF13602">
    <property type="entry name" value="ADH_zinc_N_2"/>
    <property type="match status" value="1"/>
</dbReference>
<evidence type="ECO:0000313" key="5">
    <source>
        <dbReference type="EMBL" id="MUP07857.1"/>
    </source>
</evidence>
<reference evidence="3 7" key="1">
    <citation type="submission" date="2018-08" db="EMBL/GenBank/DDBJ databases">
        <title>Genome sequencing of Agrobacterium vitis strain ICMP 10754.</title>
        <authorList>
            <person name="Visnovsky S.B."/>
            <person name="Pitman A.R."/>
        </authorList>
    </citation>
    <scope>NUCLEOTIDE SEQUENCE [LARGE SCALE GENOMIC DNA]</scope>
    <source>
        <strain evidence="3 7">ICMP 10754</strain>
    </source>
</reference>
<dbReference type="Proteomes" id="UP000436911">
    <property type="component" value="Unassembled WGS sequence"/>
</dbReference>
<dbReference type="RefSeq" id="WP_060716632.1">
    <property type="nucleotide sequence ID" value="NZ_CP118262.1"/>
</dbReference>
<dbReference type="PANTHER" id="PTHR11695:SF294">
    <property type="entry name" value="RETICULON-4-INTERACTING PROTEIN 1, MITOCHONDRIAL"/>
    <property type="match status" value="1"/>
</dbReference>
<dbReference type="AlphaFoldDB" id="A0A368NJB1"/>
<dbReference type="GeneID" id="60684249"/>
<dbReference type="InterPro" id="IPR013154">
    <property type="entry name" value="ADH-like_N"/>
</dbReference>
<evidence type="ECO:0000313" key="7">
    <source>
        <dbReference type="Proteomes" id="UP000436911"/>
    </source>
</evidence>
<gene>
    <name evidence="5" type="ORF">BBI04_024050</name>
    <name evidence="3" type="ORF">DXT89_25480</name>
    <name evidence="4" type="ORF">IEI95_001660</name>
</gene>
<dbReference type="InterPro" id="IPR050700">
    <property type="entry name" value="YIM1/Zinc_Alcohol_DH_Fams"/>
</dbReference>
<dbReference type="InterPro" id="IPR011032">
    <property type="entry name" value="GroES-like_sf"/>
</dbReference>
<dbReference type="Proteomes" id="UP000175993">
    <property type="component" value="Unassembled WGS sequence"/>
</dbReference>
<dbReference type="Gene3D" id="3.40.50.720">
    <property type="entry name" value="NAD(P)-binding Rossmann-like Domain"/>
    <property type="match status" value="1"/>
</dbReference>
<dbReference type="InterPro" id="IPR020843">
    <property type="entry name" value="ER"/>
</dbReference>
<feature type="domain" description="Enoyl reductase (ER)" evidence="2">
    <location>
        <begin position="10"/>
        <end position="305"/>
    </location>
</feature>
<dbReference type="InterPro" id="IPR036291">
    <property type="entry name" value="NAD(P)-bd_dom_sf"/>
</dbReference>
<sequence length="442" mass="47867">MQAVRIHRFGGPEVMAIEEIDRPTPAANEVLIKVFAASVNPVDAKMREGKYPVVTEKDLPYVLGRDVSGEIAAAGSEVAGFGIGDEVFAFLSPEHGGYEEFVTARADEVAAKPQSLDTIGAAAVPLAGITAWQGLFDHGGLQSGQRVLIHGGAGGVGHFAIQFAKTKGAWVATTVSSSDKDFVTDLGADQVIDYKTEKFEELVEPVDLVFDLIGGETQERSFSVVKPGGALISTLQEPDKARAKKLKIRAGRYTAQPNGAQLQEIAALIDQGKVKVVVASTFELREAAEAQSALGEKHIRGKVVLKVVEQQARTVIDDNARRLRAYQIWEDEGRPEGQDLAHWYRAGDAGATAERPDYRRYSSEVAPVGSLVIKFYHSGDQIRGYVRKVADTAADDTIFPGEEMEPDAAFKLAASHRADRNEPVFVELVEGVEWNPDWGRLG</sequence>
<dbReference type="InterPro" id="IPR021327">
    <property type="entry name" value="DUF2934"/>
</dbReference>
<dbReference type="GO" id="GO:0016491">
    <property type="term" value="F:oxidoreductase activity"/>
    <property type="evidence" value="ECO:0007669"/>
    <property type="project" value="UniProtKB-KW"/>
</dbReference>
<organism evidence="3 7">
    <name type="scientific">Agrobacterium vitis</name>
    <name type="common">Rhizobium vitis</name>
    <dbReference type="NCBI Taxonomy" id="373"/>
    <lineage>
        <taxon>Bacteria</taxon>
        <taxon>Pseudomonadati</taxon>
        <taxon>Pseudomonadota</taxon>
        <taxon>Alphaproteobacteria</taxon>
        <taxon>Hyphomicrobiales</taxon>
        <taxon>Rhizobiaceae</taxon>
        <taxon>Rhizobium/Agrobacterium group</taxon>
        <taxon>Agrobacterium</taxon>
    </lineage>
</organism>
<evidence type="ECO:0000259" key="2">
    <source>
        <dbReference type="SMART" id="SM00829"/>
    </source>
</evidence>
<dbReference type="SUPFAM" id="SSF51735">
    <property type="entry name" value="NAD(P)-binding Rossmann-fold domains"/>
    <property type="match status" value="1"/>
</dbReference>
<evidence type="ECO:0000256" key="1">
    <source>
        <dbReference type="ARBA" id="ARBA00023002"/>
    </source>
</evidence>
<dbReference type="PROSITE" id="PS01162">
    <property type="entry name" value="QOR_ZETA_CRYSTAL"/>
    <property type="match status" value="1"/>
</dbReference>
<dbReference type="EMBL" id="QUSG01000028">
    <property type="protein sequence ID" value="KAA3520657.1"/>
    <property type="molecule type" value="Genomic_DNA"/>
</dbReference>
<evidence type="ECO:0000313" key="3">
    <source>
        <dbReference type="EMBL" id="KAA3520657.1"/>
    </source>
</evidence>
<keyword evidence="1" id="KW-0560">Oxidoreductase</keyword>
<reference evidence="4" key="3">
    <citation type="submission" date="2020-11" db="EMBL/GenBank/DDBJ databases">
        <title>Agrobacterium vitis strain K377 genome.</title>
        <authorList>
            <person name="Xi H."/>
        </authorList>
    </citation>
    <scope>NUCLEOTIDE SEQUENCE</scope>
    <source>
        <strain evidence="4">K377</strain>
    </source>
</reference>
<dbReference type="GO" id="GO:0008270">
    <property type="term" value="F:zinc ion binding"/>
    <property type="evidence" value="ECO:0007669"/>
    <property type="project" value="InterPro"/>
</dbReference>
<dbReference type="SMART" id="SM00829">
    <property type="entry name" value="PKS_ER"/>
    <property type="match status" value="1"/>
</dbReference>
<comment type="caution">
    <text evidence="3">The sequence shown here is derived from an EMBL/GenBank/DDBJ whole genome shotgun (WGS) entry which is preliminary data.</text>
</comment>
<dbReference type="OrthoDB" id="9792321at2"/>
<dbReference type="PANTHER" id="PTHR11695">
    <property type="entry name" value="ALCOHOL DEHYDROGENASE RELATED"/>
    <property type="match status" value="1"/>
</dbReference>
<dbReference type="SUPFAM" id="SSF50129">
    <property type="entry name" value="GroES-like"/>
    <property type="match status" value="1"/>
</dbReference>
<protein>
    <submittedName>
        <fullName evidence="3">DUF2934 domain-containing protein</fullName>
    </submittedName>
    <submittedName>
        <fullName evidence="4">Zinc-binding dehydrogenase</fullName>
    </submittedName>
</protein>
<dbReference type="InterPro" id="IPR002364">
    <property type="entry name" value="Quin_OxRdtase/zeta-crystal_CS"/>
</dbReference>